<dbReference type="AlphaFoldDB" id="A0A9X2CXV6"/>
<reference evidence="5" key="1">
    <citation type="submission" date="2021-11" db="EMBL/GenBank/DDBJ databases">
        <title>Legionella maioricencis sp. nov., a new species isolated from hot water samples in Mallorca.</title>
        <authorList>
            <person name="Crespi S."/>
            <person name="Drasar V."/>
            <person name="Salva-Serra F."/>
            <person name="Jaen-Luchoro D."/>
            <person name="Pineiro-Iglesias B."/>
            <person name="Aliaga F."/>
            <person name="Fernandez-Juarez V."/>
            <person name="Coll G."/>
            <person name="Moore E.R.B."/>
            <person name="Bennasar-Figueras A."/>
        </authorList>
    </citation>
    <scope>NUCLEOTIDE SEQUENCE</scope>
    <source>
        <strain evidence="5">HCPI-6</strain>
    </source>
</reference>
<name>A0A9X2CXV6_9GAMM</name>
<dbReference type="PANTHER" id="PTHR46796">
    <property type="entry name" value="HTH-TYPE TRANSCRIPTIONAL ACTIVATOR RHAS-RELATED"/>
    <property type="match status" value="1"/>
</dbReference>
<dbReference type="Pfam" id="PF20240">
    <property type="entry name" value="DUF6597"/>
    <property type="match status" value="1"/>
</dbReference>
<dbReference type="GO" id="GO:0043565">
    <property type="term" value="F:sequence-specific DNA binding"/>
    <property type="evidence" value="ECO:0007669"/>
    <property type="project" value="InterPro"/>
</dbReference>
<protein>
    <submittedName>
        <fullName evidence="5">Helix-turn-helix domain-containing protein</fullName>
    </submittedName>
</protein>
<dbReference type="Pfam" id="PF12833">
    <property type="entry name" value="HTH_18"/>
    <property type="match status" value="1"/>
</dbReference>
<dbReference type="Gene3D" id="1.10.10.60">
    <property type="entry name" value="Homeodomain-like"/>
    <property type="match status" value="1"/>
</dbReference>
<dbReference type="GO" id="GO:0003700">
    <property type="term" value="F:DNA-binding transcription factor activity"/>
    <property type="evidence" value="ECO:0007669"/>
    <property type="project" value="InterPro"/>
</dbReference>
<evidence type="ECO:0000256" key="1">
    <source>
        <dbReference type="ARBA" id="ARBA00023015"/>
    </source>
</evidence>
<keyword evidence="2" id="KW-0238">DNA-binding</keyword>
<evidence type="ECO:0000313" key="6">
    <source>
        <dbReference type="Proteomes" id="UP001139721"/>
    </source>
</evidence>
<dbReference type="InterPro" id="IPR050204">
    <property type="entry name" value="AraC_XylS_family_regulators"/>
</dbReference>
<dbReference type="RefSeq" id="WP_250421308.1">
    <property type="nucleotide sequence ID" value="NZ_JAJKBJ010000001.1"/>
</dbReference>
<dbReference type="Proteomes" id="UP001139721">
    <property type="component" value="Unassembled WGS sequence"/>
</dbReference>
<dbReference type="InterPro" id="IPR046532">
    <property type="entry name" value="DUF6597"/>
</dbReference>
<keyword evidence="3" id="KW-0804">Transcription</keyword>
<sequence>MYKERETSLHLLTTSNQAIWHSSVAPKNKMLILPDSATDIIIKRTTFGIDIVFCGTMTKAVMIEREEKIDYWGFRFKPGHGSQFFNFPMEETLDQLVDISQNFEKNKIEDLMEFPEINSLKIEQEISKFLFKKINSIQYQENIKRINHLAEMNFGDISKHASKEKISRRQLYRIFKNYFGYPARDLSQTRKLNQFIKLSQQKSTTSLSDLAIASGYYDQADMNKSIKNLCGLTPKELMSQLYNTV</sequence>
<gene>
    <name evidence="5" type="ORF">LOX96_01410</name>
</gene>
<evidence type="ECO:0000259" key="4">
    <source>
        <dbReference type="PROSITE" id="PS01124"/>
    </source>
</evidence>
<keyword evidence="6" id="KW-1185">Reference proteome</keyword>
<dbReference type="SMART" id="SM00342">
    <property type="entry name" value="HTH_ARAC"/>
    <property type="match status" value="1"/>
</dbReference>
<evidence type="ECO:0000256" key="3">
    <source>
        <dbReference type="ARBA" id="ARBA00023163"/>
    </source>
</evidence>
<comment type="caution">
    <text evidence="5">The sequence shown here is derived from an EMBL/GenBank/DDBJ whole genome shotgun (WGS) entry which is preliminary data.</text>
</comment>
<proteinExistence type="predicted"/>
<dbReference type="InterPro" id="IPR018060">
    <property type="entry name" value="HTH_AraC"/>
</dbReference>
<evidence type="ECO:0000313" key="5">
    <source>
        <dbReference type="EMBL" id="MCL9682741.1"/>
    </source>
</evidence>
<accession>A0A9X2CXV6</accession>
<evidence type="ECO:0000256" key="2">
    <source>
        <dbReference type="ARBA" id="ARBA00023125"/>
    </source>
</evidence>
<organism evidence="5 6">
    <name type="scientific">Legionella maioricensis</name>
    <dbReference type="NCBI Taxonomy" id="2896528"/>
    <lineage>
        <taxon>Bacteria</taxon>
        <taxon>Pseudomonadati</taxon>
        <taxon>Pseudomonadota</taxon>
        <taxon>Gammaproteobacteria</taxon>
        <taxon>Legionellales</taxon>
        <taxon>Legionellaceae</taxon>
        <taxon>Legionella</taxon>
    </lineage>
</organism>
<dbReference type="EMBL" id="JAJKBJ010000001">
    <property type="protein sequence ID" value="MCL9682741.1"/>
    <property type="molecule type" value="Genomic_DNA"/>
</dbReference>
<dbReference type="PROSITE" id="PS01124">
    <property type="entry name" value="HTH_ARAC_FAMILY_2"/>
    <property type="match status" value="1"/>
</dbReference>
<feature type="domain" description="HTH araC/xylS-type" evidence="4">
    <location>
        <begin position="140"/>
        <end position="240"/>
    </location>
</feature>
<keyword evidence="1" id="KW-0805">Transcription regulation</keyword>